<keyword evidence="4" id="KW-1185">Reference proteome</keyword>
<organism evidence="3 4">
    <name type="scientific">Acetobacter oeni</name>
    <dbReference type="NCBI Taxonomy" id="304077"/>
    <lineage>
        <taxon>Bacteria</taxon>
        <taxon>Pseudomonadati</taxon>
        <taxon>Pseudomonadota</taxon>
        <taxon>Alphaproteobacteria</taxon>
        <taxon>Acetobacterales</taxon>
        <taxon>Acetobacteraceae</taxon>
        <taxon>Acetobacter</taxon>
    </lineage>
</organism>
<feature type="signal peptide" evidence="2">
    <location>
        <begin position="1"/>
        <end position="20"/>
    </location>
</feature>
<feature type="chain" id="PRO_5021810829" evidence="2">
    <location>
        <begin position="21"/>
        <end position="140"/>
    </location>
</feature>
<proteinExistence type="predicted"/>
<evidence type="ECO:0000256" key="1">
    <source>
        <dbReference type="SAM" id="MobiDB-lite"/>
    </source>
</evidence>
<sequence length="140" mass="13607">MWKFAGLIAGLACLSGQAIAQDYSTDPARNKTHWDYSAGSRPDRSDSYEGYPPPPTQVIVSPGMYGSGGYSSGTTGSMSGAGGSTGTSGSGTSYGTGGSVNGGVGWGNTGSGNIGMGNTGRGNVGWGNTGAGNGGGHRGG</sequence>
<dbReference type="Proteomes" id="UP000321746">
    <property type="component" value="Unassembled WGS sequence"/>
</dbReference>
<dbReference type="EMBL" id="BJYG01000029">
    <property type="protein sequence ID" value="GEN63947.1"/>
    <property type="molecule type" value="Genomic_DNA"/>
</dbReference>
<keyword evidence="2" id="KW-0732">Signal</keyword>
<gene>
    <name evidence="3" type="ORF">AOE01nite_21710</name>
</gene>
<accession>A0A511XLX8</accession>
<name>A0A511XLX8_9PROT</name>
<feature type="region of interest" description="Disordered" evidence="1">
    <location>
        <begin position="114"/>
        <end position="140"/>
    </location>
</feature>
<protein>
    <submittedName>
        <fullName evidence="3">Uncharacterized protein</fullName>
    </submittedName>
</protein>
<evidence type="ECO:0000313" key="3">
    <source>
        <dbReference type="EMBL" id="GEN63947.1"/>
    </source>
</evidence>
<dbReference type="RefSeq" id="WP_146889472.1">
    <property type="nucleotide sequence ID" value="NZ_BJYG01000029.1"/>
</dbReference>
<evidence type="ECO:0000256" key="2">
    <source>
        <dbReference type="SAM" id="SignalP"/>
    </source>
</evidence>
<dbReference type="AlphaFoldDB" id="A0A511XLX8"/>
<reference evidence="3 4" key="1">
    <citation type="submission" date="2019-07" db="EMBL/GenBank/DDBJ databases">
        <title>Whole genome shotgun sequence of Acetobacter oeni NBRC 105207.</title>
        <authorList>
            <person name="Hosoyama A."/>
            <person name="Uohara A."/>
            <person name="Ohji S."/>
            <person name="Ichikawa N."/>
        </authorList>
    </citation>
    <scope>NUCLEOTIDE SEQUENCE [LARGE SCALE GENOMIC DNA]</scope>
    <source>
        <strain evidence="3 4">NBRC 105207</strain>
    </source>
</reference>
<feature type="region of interest" description="Disordered" evidence="1">
    <location>
        <begin position="27"/>
        <end position="96"/>
    </location>
</feature>
<evidence type="ECO:0000313" key="4">
    <source>
        <dbReference type="Proteomes" id="UP000321746"/>
    </source>
</evidence>
<dbReference type="OrthoDB" id="7226417at2"/>
<feature type="compositionally biased region" description="Gly residues" evidence="1">
    <location>
        <begin position="79"/>
        <end position="96"/>
    </location>
</feature>
<comment type="caution">
    <text evidence="3">The sequence shown here is derived from an EMBL/GenBank/DDBJ whole genome shotgun (WGS) entry which is preliminary data.</text>
</comment>